<name>A0A1A8K060_NOTKU</name>
<evidence type="ECO:0000313" key="1">
    <source>
        <dbReference type="EMBL" id="SBR25602.1"/>
    </source>
</evidence>
<protein>
    <submittedName>
        <fullName evidence="1">Uncharacterized protein</fullName>
    </submittedName>
</protein>
<reference evidence="1" key="2">
    <citation type="submission" date="2016-06" db="EMBL/GenBank/DDBJ databases">
        <title>The genome of a short-lived fish provides insights into sex chromosome evolution and the genetic control of aging.</title>
        <authorList>
            <person name="Reichwald K."/>
            <person name="Felder M."/>
            <person name="Petzold A."/>
            <person name="Koch P."/>
            <person name="Groth M."/>
            <person name="Platzer M."/>
        </authorList>
    </citation>
    <scope>NUCLEOTIDE SEQUENCE</scope>
    <source>
        <tissue evidence="1">Brain</tissue>
    </source>
</reference>
<gene>
    <name evidence="1" type="primary">Nfu_g_1_003042</name>
</gene>
<feature type="non-terminal residue" evidence="1">
    <location>
        <position position="49"/>
    </location>
</feature>
<reference evidence="1" key="1">
    <citation type="submission" date="2016-05" db="EMBL/GenBank/DDBJ databases">
        <authorList>
            <person name="Lavstsen T."/>
            <person name="Jespersen J.S."/>
        </authorList>
    </citation>
    <scope>NUCLEOTIDE SEQUENCE</scope>
    <source>
        <tissue evidence="1">Brain</tissue>
    </source>
</reference>
<proteinExistence type="predicted"/>
<dbReference type="AlphaFoldDB" id="A0A1A8K060"/>
<dbReference type="EMBL" id="HAEE01005582">
    <property type="protein sequence ID" value="SBR25602.1"/>
    <property type="molecule type" value="Transcribed_RNA"/>
</dbReference>
<sequence length="49" mass="5962">FILPWRCAYLLLRSNMSSLNQRVFIQECNLLCNMILFVTLRRCPLWQPF</sequence>
<organism evidence="1">
    <name type="scientific">Nothobranchius kuhntae</name>
    <name type="common">Beira killifish</name>
    <dbReference type="NCBI Taxonomy" id="321403"/>
    <lineage>
        <taxon>Eukaryota</taxon>
        <taxon>Metazoa</taxon>
        <taxon>Chordata</taxon>
        <taxon>Craniata</taxon>
        <taxon>Vertebrata</taxon>
        <taxon>Euteleostomi</taxon>
        <taxon>Actinopterygii</taxon>
        <taxon>Neopterygii</taxon>
        <taxon>Teleostei</taxon>
        <taxon>Neoteleostei</taxon>
        <taxon>Acanthomorphata</taxon>
        <taxon>Ovalentaria</taxon>
        <taxon>Atherinomorphae</taxon>
        <taxon>Cyprinodontiformes</taxon>
        <taxon>Nothobranchiidae</taxon>
        <taxon>Nothobranchius</taxon>
    </lineage>
</organism>
<feature type="non-terminal residue" evidence="1">
    <location>
        <position position="1"/>
    </location>
</feature>
<accession>A0A1A8K060</accession>